<dbReference type="PANTHER" id="PTHR13309:SF0">
    <property type="entry name" value="FMR1-INTERACTING PROTEIN NUFIP1"/>
    <property type="match status" value="1"/>
</dbReference>
<feature type="compositionally biased region" description="Basic and acidic residues" evidence="1">
    <location>
        <begin position="52"/>
        <end position="70"/>
    </location>
</feature>
<protein>
    <recommendedName>
        <fullName evidence="2">FMR1-interacting protein 1 conserved domain-containing protein</fullName>
    </recommendedName>
</protein>
<feature type="region of interest" description="Disordered" evidence="1">
    <location>
        <begin position="149"/>
        <end position="298"/>
    </location>
</feature>
<dbReference type="Proteomes" id="UP001157974">
    <property type="component" value="Unassembled WGS sequence"/>
</dbReference>
<feature type="domain" description="FMR1-interacting protein 1 conserved" evidence="2">
    <location>
        <begin position="123"/>
        <end position="158"/>
    </location>
</feature>
<gene>
    <name evidence="3" type="ORF">NDN08_004038</name>
</gene>
<evidence type="ECO:0000313" key="3">
    <source>
        <dbReference type="EMBL" id="KAJ8901833.1"/>
    </source>
</evidence>
<dbReference type="GO" id="GO:0003723">
    <property type="term" value="F:RNA binding"/>
    <property type="evidence" value="ECO:0007669"/>
    <property type="project" value="InterPro"/>
</dbReference>
<dbReference type="AlphaFoldDB" id="A0AAV8UH54"/>
<sequence length="333" mass="37132">MSWPWMVLEAKDTVHREAHTSGDVGGLPAPVFEDEGEAVAGNGGDGVLGHKRSSESQRVQRESEGNERTGKASGYPNQRKGANGSRADESSDEDEKVPVKTNERAEVETVKYRKRALPTEGFTEEELAAWIEERRKKFPTKRNVALKLEAENQARENGGLPPRPIFPSKDGRSEGRPVSARRPVGSRSRNWEAEGTDKSTGHPQRGGLEPEAKKQPPTALGALAAYGSESEDASGLEECKNVENSARHENPQREKRETGERPANRKKRDRRKGKHQTNGRNPQSPIPNRRRKSLLRNLLEPNVRREQDALLQCIRYIVSADFFLPESGKKLDP</sequence>
<feature type="compositionally biased region" description="Basic residues" evidence="1">
    <location>
        <begin position="264"/>
        <end position="277"/>
    </location>
</feature>
<evidence type="ECO:0000256" key="1">
    <source>
        <dbReference type="SAM" id="MobiDB-lite"/>
    </source>
</evidence>
<feature type="compositionally biased region" description="Basic and acidic residues" evidence="1">
    <location>
        <begin position="189"/>
        <end position="200"/>
    </location>
</feature>
<evidence type="ECO:0000313" key="4">
    <source>
        <dbReference type="Proteomes" id="UP001157974"/>
    </source>
</evidence>
<dbReference type="EMBL" id="JAMWBK010000010">
    <property type="protein sequence ID" value="KAJ8901833.1"/>
    <property type="molecule type" value="Genomic_DNA"/>
</dbReference>
<feature type="region of interest" description="Disordered" evidence="1">
    <location>
        <begin position="15"/>
        <end position="109"/>
    </location>
</feature>
<feature type="compositionally biased region" description="Basic and acidic residues" evidence="1">
    <location>
        <begin position="237"/>
        <end position="263"/>
    </location>
</feature>
<name>A0AAV8UH54_9RHOD</name>
<dbReference type="InterPro" id="IPR019496">
    <property type="entry name" value="NUFIP1_cons_dom"/>
</dbReference>
<dbReference type="GO" id="GO:0005634">
    <property type="term" value="C:nucleus"/>
    <property type="evidence" value="ECO:0007669"/>
    <property type="project" value="TreeGrafter"/>
</dbReference>
<reference evidence="3 4" key="1">
    <citation type="journal article" date="2023" name="Nat. Commun.">
        <title>Origin of minicircular mitochondrial genomes in red algae.</title>
        <authorList>
            <person name="Lee Y."/>
            <person name="Cho C.H."/>
            <person name="Lee Y.M."/>
            <person name="Park S.I."/>
            <person name="Yang J.H."/>
            <person name="West J.A."/>
            <person name="Bhattacharya D."/>
            <person name="Yoon H.S."/>
        </authorList>
    </citation>
    <scope>NUCLEOTIDE SEQUENCE [LARGE SCALE GENOMIC DNA]</scope>
    <source>
        <strain evidence="3 4">CCMP1338</strain>
        <tissue evidence="3">Whole cell</tissue>
    </source>
</reference>
<keyword evidence="4" id="KW-1185">Reference proteome</keyword>
<proteinExistence type="predicted"/>
<dbReference type="PANTHER" id="PTHR13309">
    <property type="entry name" value="NUCLEAR FRAGILE X MENTAL RETARDATION PROTEIN INTERACTING PROTEIN 1"/>
    <property type="match status" value="1"/>
</dbReference>
<dbReference type="GO" id="GO:0000492">
    <property type="term" value="P:box C/D snoRNP assembly"/>
    <property type="evidence" value="ECO:0007669"/>
    <property type="project" value="TreeGrafter"/>
</dbReference>
<organism evidence="3 4">
    <name type="scientific">Rhodosorus marinus</name>
    <dbReference type="NCBI Taxonomy" id="101924"/>
    <lineage>
        <taxon>Eukaryota</taxon>
        <taxon>Rhodophyta</taxon>
        <taxon>Stylonematophyceae</taxon>
        <taxon>Stylonematales</taxon>
        <taxon>Stylonemataceae</taxon>
        <taxon>Rhodosorus</taxon>
    </lineage>
</organism>
<comment type="caution">
    <text evidence="3">The sequence shown here is derived from an EMBL/GenBank/DDBJ whole genome shotgun (WGS) entry which is preliminary data.</text>
</comment>
<dbReference type="InterPro" id="IPR039136">
    <property type="entry name" value="NUFIP1-like"/>
</dbReference>
<accession>A0AAV8UH54</accession>
<feature type="compositionally biased region" description="Basic and acidic residues" evidence="1">
    <location>
        <begin position="96"/>
        <end position="109"/>
    </location>
</feature>
<evidence type="ECO:0000259" key="2">
    <source>
        <dbReference type="Pfam" id="PF10453"/>
    </source>
</evidence>
<dbReference type="Pfam" id="PF10453">
    <property type="entry name" value="NUFIP1"/>
    <property type="match status" value="1"/>
</dbReference>